<feature type="transmembrane region" description="Helical" evidence="7">
    <location>
        <begin position="57"/>
        <end position="74"/>
    </location>
</feature>
<keyword evidence="6 7" id="KW-0472">Membrane</keyword>
<organism evidence="8 9">
    <name type="scientific">Bradyrhizobium denitrificans</name>
    <dbReference type="NCBI Taxonomy" id="2734912"/>
    <lineage>
        <taxon>Bacteria</taxon>
        <taxon>Pseudomonadati</taxon>
        <taxon>Pseudomonadota</taxon>
        <taxon>Alphaproteobacteria</taxon>
        <taxon>Hyphomicrobiales</taxon>
        <taxon>Nitrobacteraceae</taxon>
        <taxon>Bradyrhizobium</taxon>
    </lineage>
</organism>
<dbReference type="Proteomes" id="UP001314635">
    <property type="component" value="Unassembled WGS sequence"/>
</dbReference>
<proteinExistence type="inferred from homology"/>
<dbReference type="InterPro" id="IPR007341">
    <property type="entry name" value="Transgly_assoc"/>
</dbReference>
<sequence length="88" mass="9077">MLHILIVGLVAGFLARILSPGPNNPSGFILTVVLGIVGAFVATAIGQTIGHYSPDEGAGYITATIGAIVVLFVWNRLVASGKVRDFNG</sequence>
<feature type="transmembrane region" description="Helical" evidence="7">
    <location>
        <begin position="25"/>
        <end position="45"/>
    </location>
</feature>
<reference evidence="9" key="1">
    <citation type="journal article" date="2021" name="ISME J.">
        <title>Evolutionary origin and ecological implication of a unique nif island in free-living Bradyrhizobium lineages.</title>
        <authorList>
            <person name="Tao J."/>
        </authorList>
    </citation>
    <scope>NUCLEOTIDE SEQUENCE [LARGE SCALE GENOMIC DNA]</scope>
    <source>
        <strain evidence="9">SZCCT0094</strain>
    </source>
</reference>
<name>A0ABS5FZD9_9BRAD</name>
<evidence type="ECO:0000256" key="3">
    <source>
        <dbReference type="ARBA" id="ARBA00022475"/>
    </source>
</evidence>
<evidence type="ECO:0000256" key="2">
    <source>
        <dbReference type="ARBA" id="ARBA00011006"/>
    </source>
</evidence>
<gene>
    <name evidence="8" type="ORF">JQ619_01210</name>
</gene>
<evidence type="ECO:0000256" key="4">
    <source>
        <dbReference type="ARBA" id="ARBA00022692"/>
    </source>
</evidence>
<evidence type="ECO:0000256" key="7">
    <source>
        <dbReference type="SAM" id="Phobius"/>
    </source>
</evidence>
<keyword evidence="4 7" id="KW-0812">Transmembrane</keyword>
<dbReference type="PANTHER" id="PTHR33884">
    <property type="entry name" value="UPF0410 PROTEIN YMGE"/>
    <property type="match status" value="1"/>
</dbReference>
<dbReference type="RefSeq" id="WP_172235844.1">
    <property type="nucleotide sequence ID" value="NZ_JABFDP010000004.1"/>
</dbReference>
<protein>
    <submittedName>
        <fullName evidence="8">GlsB/YeaQ/YmgE family stress response membrane protein</fullName>
    </submittedName>
</protein>
<comment type="caution">
    <text evidence="8">The sequence shown here is derived from an EMBL/GenBank/DDBJ whole genome shotgun (WGS) entry which is preliminary data.</text>
</comment>
<evidence type="ECO:0000313" key="8">
    <source>
        <dbReference type="EMBL" id="MBR1134378.1"/>
    </source>
</evidence>
<evidence type="ECO:0000256" key="6">
    <source>
        <dbReference type="ARBA" id="ARBA00023136"/>
    </source>
</evidence>
<dbReference type="Pfam" id="PF04226">
    <property type="entry name" value="Transgly_assoc"/>
    <property type="match status" value="1"/>
</dbReference>
<comment type="similarity">
    <text evidence="2">Belongs to the UPF0410 family.</text>
</comment>
<evidence type="ECO:0000313" key="9">
    <source>
        <dbReference type="Proteomes" id="UP001314635"/>
    </source>
</evidence>
<comment type="subcellular location">
    <subcellularLocation>
        <location evidence="1">Cell membrane</location>
        <topology evidence="1">Multi-pass membrane protein</topology>
    </subcellularLocation>
</comment>
<keyword evidence="9" id="KW-1185">Reference proteome</keyword>
<dbReference type="EMBL" id="JAFCLK010000001">
    <property type="protein sequence ID" value="MBR1134378.1"/>
    <property type="molecule type" value="Genomic_DNA"/>
</dbReference>
<keyword evidence="3" id="KW-1003">Cell membrane</keyword>
<evidence type="ECO:0000256" key="5">
    <source>
        <dbReference type="ARBA" id="ARBA00022989"/>
    </source>
</evidence>
<keyword evidence="5 7" id="KW-1133">Transmembrane helix</keyword>
<evidence type="ECO:0000256" key="1">
    <source>
        <dbReference type="ARBA" id="ARBA00004651"/>
    </source>
</evidence>
<accession>A0ABS5FZD9</accession>
<dbReference type="PANTHER" id="PTHR33884:SF7">
    <property type="entry name" value="BSL8023 PROTEIN"/>
    <property type="match status" value="1"/>
</dbReference>